<keyword evidence="7 9" id="KW-0520">NAD</keyword>
<accession>A0A1B7XCB3</accession>
<evidence type="ECO:0000256" key="8">
    <source>
        <dbReference type="ARBA" id="ARBA00023235"/>
    </source>
</evidence>
<gene>
    <name evidence="11" type="ORF">SP90_09765</name>
</gene>
<dbReference type="PANTHER" id="PTHR43725:SF47">
    <property type="entry name" value="UDP-GLUCOSE 4-EPIMERASE"/>
    <property type="match status" value="1"/>
</dbReference>
<comment type="similarity">
    <text evidence="4 9">Belongs to the NAD(P)-dependent epimerase/dehydratase family.</text>
</comment>
<evidence type="ECO:0000256" key="3">
    <source>
        <dbReference type="ARBA" id="ARBA00004947"/>
    </source>
</evidence>
<sequence>MKNILVTGGAGYIGSHTAVELLESGYNVICIDNFSNSTEAVFENIQRITGKRFTWYEADVRDAVQLDSIMGAHHIDCVIHFAGYKAVGESVQKPLMYYQNNIDSTLILCERCLKHSINNIIFSSSATVYGRPQYLPLDEAHSLSATNPYGKCKLFIEHMLKDLHIAHSEMNIALLRYFNPVGAHSSYKLGESPRGIPNNLMPYVCQTALGIREKLHIFGNDYNTVDGTGVRDFIHVVDLAKGHVAAVQKMATDPGCVVYNLGTGNGISVLELVHAFEKVNGIEVPYVIAPRRSGDVAECWADPGAAKRELGWKAQLTVEDMVRDSWEAQKALGVHDILQSRQYTASV</sequence>
<dbReference type="Pfam" id="PF16363">
    <property type="entry name" value="GDP_Man_Dehyd"/>
    <property type="match status" value="1"/>
</dbReference>
<dbReference type="Gene3D" id="3.40.50.720">
    <property type="entry name" value="NAD(P)-binding Rossmann-like Domain"/>
    <property type="match status" value="1"/>
</dbReference>
<proteinExistence type="inferred from homology"/>
<dbReference type="InterPro" id="IPR036291">
    <property type="entry name" value="NAD(P)-bd_dom_sf"/>
</dbReference>
<comment type="catalytic activity">
    <reaction evidence="1 9">
        <text>UDP-alpha-D-glucose = UDP-alpha-D-galactose</text>
        <dbReference type="Rhea" id="RHEA:22168"/>
        <dbReference type="ChEBI" id="CHEBI:58885"/>
        <dbReference type="ChEBI" id="CHEBI:66914"/>
        <dbReference type="EC" id="5.1.3.2"/>
    </reaction>
</comment>
<dbReference type="InterPro" id="IPR016040">
    <property type="entry name" value="NAD(P)-bd_dom"/>
</dbReference>
<comment type="subunit">
    <text evidence="9">Homodimer.</text>
</comment>
<evidence type="ECO:0000256" key="4">
    <source>
        <dbReference type="ARBA" id="ARBA00007637"/>
    </source>
</evidence>
<dbReference type="OrthoDB" id="9801785at2"/>
<evidence type="ECO:0000256" key="1">
    <source>
        <dbReference type="ARBA" id="ARBA00000083"/>
    </source>
</evidence>
<keyword evidence="9" id="KW-0119">Carbohydrate metabolism</keyword>
<dbReference type="CDD" id="cd05247">
    <property type="entry name" value="UDP_G4E_1_SDR_e"/>
    <property type="match status" value="1"/>
</dbReference>
<dbReference type="UniPathway" id="UPA00214"/>
<dbReference type="PRINTS" id="PR01713">
    <property type="entry name" value="NUCEPIMERASE"/>
</dbReference>
<dbReference type="GO" id="GO:0006012">
    <property type="term" value="P:galactose metabolic process"/>
    <property type="evidence" value="ECO:0007669"/>
    <property type="project" value="UniProtKB-UniPathway"/>
</dbReference>
<comment type="caution">
    <text evidence="11">The sequence shown here is derived from an EMBL/GenBank/DDBJ whole genome shotgun (WGS) entry which is preliminary data.</text>
</comment>
<evidence type="ECO:0000313" key="11">
    <source>
        <dbReference type="EMBL" id="OBQ51490.1"/>
    </source>
</evidence>
<dbReference type="Proteomes" id="UP000091979">
    <property type="component" value="Unassembled WGS sequence"/>
</dbReference>
<evidence type="ECO:0000256" key="6">
    <source>
        <dbReference type="ARBA" id="ARBA00018569"/>
    </source>
</evidence>
<comment type="pathway">
    <text evidence="3 9">Carbohydrate metabolism; galactose metabolism.</text>
</comment>
<dbReference type="PATRIC" id="fig|1560234.3.peg.786"/>
<comment type="cofactor">
    <cofactor evidence="2 9">
        <name>NAD(+)</name>
        <dbReference type="ChEBI" id="CHEBI:57540"/>
    </cofactor>
</comment>
<dbReference type="GO" id="GO:0005829">
    <property type="term" value="C:cytosol"/>
    <property type="evidence" value="ECO:0007669"/>
    <property type="project" value="TreeGrafter"/>
</dbReference>
<protein>
    <recommendedName>
        <fullName evidence="6 9">UDP-glucose 4-epimerase</fullName>
        <ecNumber evidence="5 9">5.1.3.2</ecNumber>
    </recommendedName>
</protein>
<organism evidence="11 12">
    <name type="scientific">Halodesulfovibrio spirochaetisodalis</name>
    <dbReference type="NCBI Taxonomy" id="1560234"/>
    <lineage>
        <taxon>Bacteria</taxon>
        <taxon>Pseudomonadati</taxon>
        <taxon>Thermodesulfobacteriota</taxon>
        <taxon>Desulfovibrionia</taxon>
        <taxon>Desulfovibrionales</taxon>
        <taxon>Desulfovibrionaceae</taxon>
        <taxon>Halodesulfovibrio</taxon>
    </lineage>
</organism>
<evidence type="ECO:0000256" key="7">
    <source>
        <dbReference type="ARBA" id="ARBA00023027"/>
    </source>
</evidence>
<dbReference type="EMBL" id="JXMS01000015">
    <property type="protein sequence ID" value="OBQ51490.1"/>
    <property type="molecule type" value="Genomic_DNA"/>
</dbReference>
<dbReference type="Gene3D" id="3.90.25.10">
    <property type="entry name" value="UDP-galactose 4-epimerase, domain 1"/>
    <property type="match status" value="1"/>
</dbReference>
<evidence type="ECO:0000313" key="12">
    <source>
        <dbReference type="Proteomes" id="UP000091979"/>
    </source>
</evidence>
<evidence type="ECO:0000256" key="5">
    <source>
        <dbReference type="ARBA" id="ARBA00013189"/>
    </source>
</evidence>
<dbReference type="InterPro" id="IPR005886">
    <property type="entry name" value="UDP_G4E"/>
</dbReference>
<keyword evidence="8 9" id="KW-0413">Isomerase</keyword>
<dbReference type="NCBIfam" id="NF007956">
    <property type="entry name" value="PRK10675.1"/>
    <property type="match status" value="1"/>
</dbReference>
<evidence type="ECO:0000259" key="10">
    <source>
        <dbReference type="Pfam" id="PF16363"/>
    </source>
</evidence>
<keyword evidence="12" id="KW-1185">Reference proteome</keyword>
<dbReference type="STRING" id="1560234.SP90_09765"/>
<dbReference type="GO" id="GO:0003978">
    <property type="term" value="F:UDP-glucose 4-epimerase activity"/>
    <property type="evidence" value="ECO:0007669"/>
    <property type="project" value="UniProtKB-UniRule"/>
</dbReference>
<evidence type="ECO:0000256" key="2">
    <source>
        <dbReference type="ARBA" id="ARBA00001911"/>
    </source>
</evidence>
<evidence type="ECO:0000256" key="9">
    <source>
        <dbReference type="RuleBase" id="RU366046"/>
    </source>
</evidence>
<name>A0A1B7XCB3_9BACT</name>
<dbReference type="EC" id="5.1.3.2" evidence="5 9"/>
<dbReference type="AlphaFoldDB" id="A0A1B7XCB3"/>
<dbReference type="NCBIfam" id="TIGR01179">
    <property type="entry name" value="galE"/>
    <property type="match status" value="1"/>
</dbReference>
<dbReference type="SUPFAM" id="SSF51735">
    <property type="entry name" value="NAD(P)-binding Rossmann-fold domains"/>
    <property type="match status" value="1"/>
</dbReference>
<reference evidence="11 12" key="1">
    <citation type="submission" date="2015-01" db="EMBL/GenBank/DDBJ databases">
        <title>Desulfovibrio sp. JC271 draft genome sequence.</title>
        <authorList>
            <person name="Shivani Y."/>
            <person name="Subhash Y."/>
            <person name="Sasikala C."/>
            <person name="Ramana C.V."/>
        </authorList>
    </citation>
    <scope>NUCLEOTIDE SEQUENCE [LARGE SCALE GENOMIC DNA]</scope>
    <source>
        <strain evidence="11 12">JC271</strain>
    </source>
</reference>
<dbReference type="RefSeq" id="WP_066855151.1">
    <property type="nucleotide sequence ID" value="NZ_JXMS01000015.1"/>
</dbReference>
<dbReference type="PANTHER" id="PTHR43725">
    <property type="entry name" value="UDP-GLUCOSE 4-EPIMERASE"/>
    <property type="match status" value="1"/>
</dbReference>
<feature type="domain" description="NAD(P)-binding" evidence="10">
    <location>
        <begin position="5"/>
        <end position="324"/>
    </location>
</feature>